<dbReference type="AlphaFoldDB" id="A0A3N2D7N2"/>
<dbReference type="EMBL" id="RKHQ01000001">
    <property type="protein sequence ID" value="ROR95454.1"/>
    <property type="molecule type" value="Genomic_DNA"/>
</dbReference>
<gene>
    <name evidence="1" type="ORF">EDD28_0006</name>
</gene>
<keyword evidence="2" id="KW-1185">Reference proteome</keyword>
<sequence length="158" mass="17812">MVVFHAASRSTFKVLLENDAQPKGRRPLADPTIQRRNRANKRRGATWEISLTDFFRNRGHAAERLPKMGRLDQGDIAVQDTYGTILIEAKDAKAMSLRSWLAEAEEEAANYVAVRPGVRREDVQAVVIVKDREEPIERAIVVMRLSEYLTLPAVEAAT</sequence>
<dbReference type="Proteomes" id="UP000275356">
    <property type="component" value="Unassembled WGS sequence"/>
</dbReference>
<comment type="caution">
    <text evidence="1">The sequence shown here is derived from an EMBL/GenBank/DDBJ whole genome shotgun (WGS) entry which is preliminary data.</text>
</comment>
<evidence type="ECO:0000313" key="2">
    <source>
        <dbReference type="Proteomes" id="UP000275356"/>
    </source>
</evidence>
<organism evidence="1 2">
    <name type="scientific">Salana multivorans</name>
    <dbReference type="NCBI Taxonomy" id="120377"/>
    <lineage>
        <taxon>Bacteria</taxon>
        <taxon>Bacillati</taxon>
        <taxon>Actinomycetota</taxon>
        <taxon>Actinomycetes</taxon>
        <taxon>Micrococcales</taxon>
        <taxon>Beutenbergiaceae</taxon>
        <taxon>Salana</taxon>
    </lineage>
</organism>
<proteinExistence type="predicted"/>
<evidence type="ECO:0000313" key="1">
    <source>
        <dbReference type="EMBL" id="ROR95454.1"/>
    </source>
</evidence>
<protein>
    <submittedName>
        <fullName evidence="1">Uncharacterized protein</fullName>
    </submittedName>
</protein>
<accession>A0A3N2D7N2</accession>
<name>A0A3N2D7N2_9MICO</name>
<reference evidence="1 2" key="1">
    <citation type="submission" date="2018-11" db="EMBL/GenBank/DDBJ databases">
        <title>Sequencing the genomes of 1000 actinobacteria strains.</title>
        <authorList>
            <person name="Klenk H.-P."/>
        </authorList>
    </citation>
    <scope>NUCLEOTIDE SEQUENCE [LARGE SCALE GENOMIC DNA]</scope>
    <source>
        <strain evidence="1 2">DSM 13521</strain>
    </source>
</reference>